<dbReference type="SUPFAM" id="SSF46785">
    <property type="entry name" value="Winged helix' DNA-binding domain"/>
    <property type="match status" value="1"/>
</dbReference>
<dbReference type="SMART" id="SM00345">
    <property type="entry name" value="HTH_GNTR"/>
    <property type="match status" value="1"/>
</dbReference>
<dbReference type="InterPro" id="IPR000524">
    <property type="entry name" value="Tscrpt_reg_HTH_GntR"/>
</dbReference>
<dbReference type="PROSITE" id="PS50949">
    <property type="entry name" value="HTH_GNTR"/>
    <property type="match status" value="1"/>
</dbReference>
<dbReference type="Pfam" id="PF00392">
    <property type="entry name" value="GntR"/>
    <property type="match status" value="1"/>
</dbReference>
<dbReference type="EMBL" id="QXTG01000002">
    <property type="protein sequence ID" value="RIX28964.1"/>
    <property type="molecule type" value="Genomic_DNA"/>
</dbReference>
<name>A0A3A1U7T2_9MICO</name>
<dbReference type="CDD" id="cd07377">
    <property type="entry name" value="WHTH_GntR"/>
    <property type="match status" value="1"/>
</dbReference>
<keyword evidence="2" id="KW-0238">DNA-binding</keyword>
<evidence type="ECO:0000256" key="4">
    <source>
        <dbReference type="SAM" id="MobiDB-lite"/>
    </source>
</evidence>
<dbReference type="GO" id="GO:0003677">
    <property type="term" value="F:DNA binding"/>
    <property type="evidence" value="ECO:0007669"/>
    <property type="project" value="UniProtKB-KW"/>
</dbReference>
<dbReference type="SMART" id="SM00895">
    <property type="entry name" value="FCD"/>
    <property type="match status" value="1"/>
</dbReference>
<keyword evidence="3" id="KW-0804">Transcription</keyword>
<dbReference type="Gene3D" id="1.10.10.10">
    <property type="entry name" value="Winged helix-like DNA-binding domain superfamily/Winged helix DNA-binding domain"/>
    <property type="match status" value="1"/>
</dbReference>
<keyword evidence="7" id="KW-1185">Reference proteome</keyword>
<dbReference type="Pfam" id="PF07729">
    <property type="entry name" value="FCD"/>
    <property type="match status" value="1"/>
</dbReference>
<evidence type="ECO:0000256" key="2">
    <source>
        <dbReference type="ARBA" id="ARBA00023125"/>
    </source>
</evidence>
<evidence type="ECO:0000313" key="7">
    <source>
        <dbReference type="Proteomes" id="UP000265742"/>
    </source>
</evidence>
<dbReference type="Proteomes" id="UP000265742">
    <property type="component" value="Unassembled WGS sequence"/>
</dbReference>
<gene>
    <name evidence="6" type="ORF">D1781_13795</name>
</gene>
<accession>A0A3A1U7T2</accession>
<dbReference type="PRINTS" id="PR00035">
    <property type="entry name" value="HTHGNTR"/>
</dbReference>
<evidence type="ECO:0000313" key="6">
    <source>
        <dbReference type="EMBL" id="RIX28964.1"/>
    </source>
</evidence>
<feature type="domain" description="HTH gntR-type" evidence="5">
    <location>
        <begin position="76"/>
        <end position="144"/>
    </location>
</feature>
<dbReference type="Gene3D" id="1.20.120.530">
    <property type="entry name" value="GntR ligand-binding domain-like"/>
    <property type="match status" value="1"/>
</dbReference>
<organism evidence="6 7">
    <name type="scientific">Amnibacterium setariae</name>
    <dbReference type="NCBI Taxonomy" id="2306585"/>
    <lineage>
        <taxon>Bacteria</taxon>
        <taxon>Bacillati</taxon>
        <taxon>Actinomycetota</taxon>
        <taxon>Actinomycetes</taxon>
        <taxon>Micrococcales</taxon>
        <taxon>Microbacteriaceae</taxon>
        <taxon>Amnibacterium</taxon>
    </lineage>
</organism>
<dbReference type="GO" id="GO:0003700">
    <property type="term" value="F:DNA-binding transcription factor activity"/>
    <property type="evidence" value="ECO:0007669"/>
    <property type="project" value="InterPro"/>
</dbReference>
<evidence type="ECO:0000256" key="1">
    <source>
        <dbReference type="ARBA" id="ARBA00023015"/>
    </source>
</evidence>
<evidence type="ECO:0000256" key="3">
    <source>
        <dbReference type="ARBA" id="ARBA00023163"/>
    </source>
</evidence>
<dbReference type="InterPro" id="IPR036388">
    <property type="entry name" value="WH-like_DNA-bd_sf"/>
</dbReference>
<dbReference type="InterPro" id="IPR008920">
    <property type="entry name" value="TF_FadR/GntR_C"/>
</dbReference>
<dbReference type="AlphaFoldDB" id="A0A3A1U7T2"/>
<dbReference type="PANTHER" id="PTHR43537">
    <property type="entry name" value="TRANSCRIPTIONAL REGULATOR, GNTR FAMILY"/>
    <property type="match status" value="1"/>
</dbReference>
<feature type="region of interest" description="Disordered" evidence="4">
    <location>
        <begin position="16"/>
        <end position="78"/>
    </location>
</feature>
<evidence type="ECO:0000259" key="5">
    <source>
        <dbReference type="PROSITE" id="PS50949"/>
    </source>
</evidence>
<proteinExistence type="predicted"/>
<dbReference type="InterPro" id="IPR011711">
    <property type="entry name" value="GntR_C"/>
</dbReference>
<dbReference type="InterPro" id="IPR036390">
    <property type="entry name" value="WH_DNA-bd_sf"/>
</dbReference>
<dbReference type="OrthoDB" id="7989071at2"/>
<reference evidence="7" key="1">
    <citation type="submission" date="2018-09" db="EMBL/GenBank/DDBJ databases">
        <authorList>
            <person name="Kim I."/>
        </authorList>
    </citation>
    <scope>NUCLEOTIDE SEQUENCE [LARGE SCALE GENOMIC DNA]</scope>
    <source>
        <strain evidence="7">DD4a</strain>
    </source>
</reference>
<dbReference type="SUPFAM" id="SSF48008">
    <property type="entry name" value="GntR ligand-binding domain-like"/>
    <property type="match status" value="1"/>
</dbReference>
<dbReference type="PANTHER" id="PTHR43537:SF5">
    <property type="entry name" value="UXU OPERON TRANSCRIPTIONAL REGULATOR"/>
    <property type="match status" value="1"/>
</dbReference>
<protein>
    <submittedName>
        <fullName evidence="6">FadR family transcriptional regulator</fullName>
    </submittedName>
</protein>
<comment type="caution">
    <text evidence="6">The sequence shown here is derived from an EMBL/GenBank/DDBJ whole genome shotgun (WGS) entry which is preliminary data.</text>
</comment>
<sequence>MLRGIPVSLLPAAVAAGRRPGCRGSAPAGRPGSSADRRSLLRAARGRGGRSAGRRTSTAPYDERVSDDTADGEAARSQTDVVVEGVKAMIVSGELRPGDRLPVEKDLAARLRVSRGSLREGVRALATLGVLHTRQGAGTYVTSLDAAALLGPMGLFAELRGEEQAHDLLGVRRVLEAESAARAARLRTEEDLAELRAILDGVDELLRAGGELDAQAFIDADTRFHTTIARASGSPTLAALIDGLVGRTLRARLWRAITEQHANAETQREHRAVLAELEAGEPERARVRMSVHVLGVEEYADSHDAEGYPPAGAA</sequence>
<keyword evidence="1" id="KW-0805">Transcription regulation</keyword>